<keyword evidence="1" id="KW-0805">Transcription regulation</keyword>
<keyword evidence="5" id="KW-1185">Reference proteome</keyword>
<dbReference type="SUPFAM" id="SSF52317">
    <property type="entry name" value="Class I glutamine amidotransferase-like"/>
    <property type="match status" value="1"/>
</dbReference>
<evidence type="ECO:0000256" key="1">
    <source>
        <dbReference type="ARBA" id="ARBA00023015"/>
    </source>
</evidence>
<dbReference type="Pfam" id="PF12833">
    <property type="entry name" value="HTH_18"/>
    <property type="match status" value="1"/>
</dbReference>
<dbReference type="SMART" id="SM00342">
    <property type="entry name" value="HTH_ARAC"/>
    <property type="match status" value="1"/>
</dbReference>
<evidence type="ECO:0000256" key="2">
    <source>
        <dbReference type="ARBA" id="ARBA00023163"/>
    </source>
</evidence>
<evidence type="ECO:0000259" key="3">
    <source>
        <dbReference type="PROSITE" id="PS01124"/>
    </source>
</evidence>
<keyword evidence="2" id="KW-0804">Transcription</keyword>
<organism evidence="4 5">
    <name type="scientific">Marinomonas aquiplantarum</name>
    <dbReference type="NCBI Taxonomy" id="491951"/>
    <lineage>
        <taxon>Bacteria</taxon>
        <taxon>Pseudomonadati</taxon>
        <taxon>Pseudomonadota</taxon>
        <taxon>Gammaproteobacteria</taxon>
        <taxon>Oceanospirillales</taxon>
        <taxon>Oceanospirillaceae</taxon>
        <taxon>Marinomonas</taxon>
    </lineage>
</organism>
<dbReference type="PANTHER" id="PTHR43130:SF3">
    <property type="entry name" value="HTH-TYPE TRANSCRIPTIONAL REGULATOR RV1931C"/>
    <property type="match status" value="1"/>
</dbReference>
<name>A0A366D1K2_9GAMM</name>
<gene>
    <name evidence="4" type="ORF">DFP76_104129</name>
</gene>
<reference evidence="4 5" key="1">
    <citation type="submission" date="2018-06" db="EMBL/GenBank/DDBJ databases">
        <title>Genomic Encyclopedia of Type Strains, Phase III (KMG-III): the genomes of soil and plant-associated and newly described type strains.</title>
        <authorList>
            <person name="Whitman W."/>
        </authorList>
    </citation>
    <scope>NUCLEOTIDE SEQUENCE [LARGE SCALE GENOMIC DNA]</scope>
    <source>
        <strain evidence="4 5">CECT 7732</strain>
    </source>
</reference>
<feature type="domain" description="HTH araC/xylS-type" evidence="3">
    <location>
        <begin position="203"/>
        <end position="301"/>
    </location>
</feature>
<evidence type="ECO:0000313" key="4">
    <source>
        <dbReference type="EMBL" id="RBO83314.1"/>
    </source>
</evidence>
<sequence>MTHIQIGICQHSVALKSAVYGLEELFLLANRICEEHQLNTRFSPSLVTDQRTDEKAYDIIILPPCMAGQSEPTDEHLIQWLVHQHQQGSILASVCVGAFTLAATGLLGHRTVTTHWSFEDAFRQQFPDQAIDVQQILIDHGDIISAGGVMSWLDLGLALITKYSSPFVRRQIGKTLVIDTMSREQSFYQQFSPSFSHGDQVVIQAQQWLALHYSEDVSIKALAQHSNLTERTLLRRFVKATRLTPNQYLQRLRIQMACNLLESTRQPFESIAYQVGYLDSSACRKVFVKIMGLTPTDYRKRF</sequence>
<dbReference type="GO" id="GO:0003700">
    <property type="term" value="F:DNA-binding transcription factor activity"/>
    <property type="evidence" value="ECO:0007669"/>
    <property type="project" value="InterPro"/>
</dbReference>
<dbReference type="PANTHER" id="PTHR43130">
    <property type="entry name" value="ARAC-FAMILY TRANSCRIPTIONAL REGULATOR"/>
    <property type="match status" value="1"/>
</dbReference>
<dbReference type="EMBL" id="QNRF01000004">
    <property type="protein sequence ID" value="RBO83314.1"/>
    <property type="molecule type" value="Genomic_DNA"/>
</dbReference>
<dbReference type="GO" id="GO:0043565">
    <property type="term" value="F:sequence-specific DNA binding"/>
    <property type="evidence" value="ECO:0007669"/>
    <property type="project" value="InterPro"/>
</dbReference>
<dbReference type="Gene3D" id="3.40.50.880">
    <property type="match status" value="1"/>
</dbReference>
<dbReference type="RefSeq" id="WP_113874267.1">
    <property type="nucleotide sequence ID" value="NZ_QNRF01000004.1"/>
</dbReference>
<dbReference type="SUPFAM" id="SSF46689">
    <property type="entry name" value="Homeodomain-like"/>
    <property type="match status" value="2"/>
</dbReference>
<dbReference type="Proteomes" id="UP000252086">
    <property type="component" value="Unassembled WGS sequence"/>
</dbReference>
<dbReference type="InterPro" id="IPR052158">
    <property type="entry name" value="INH-QAR"/>
</dbReference>
<proteinExistence type="predicted"/>
<dbReference type="InterPro" id="IPR018060">
    <property type="entry name" value="HTH_AraC"/>
</dbReference>
<dbReference type="InterPro" id="IPR002818">
    <property type="entry name" value="DJ-1/PfpI"/>
</dbReference>
<dbReference type="InterPro" id="IPR009057">
    <property type="entry name" value="Homeodomain-like_sf"/>
</dbReference>
<dbReference type="OrthoDB" id="9803764at2"/>
<evidence type="ECO:0000313" key="5">
    <source>
        <dbReference type="Proteomes" id="UP000252086"/>
    </source>
</evidence>
<protein>
    <submittedName>
        <fullName evidence="4">Transcriptional regulator GlxA family with amidase domain</fullName>
    </submittedName>
</protein>
<dbReference type="AlphaFoldDB" id="A0A366D1K2"/>
<dbReference type="Pfam" id="PF01965">
    <property type="entry name" value="DJ-1_PfpI"/>
    <property type="match status" value="1"/>
</dbReference>
<comment type="caution">
    <text evidence="4">The sequence shown here is derived from an EMBL/GenBank/DDBJ whole genome shotgun (WGS) entry which is preliminary data.</text>
</comment>
<dbReference type="PROSITE" id="PS01124">
    <property type="entry name" value="HTH_ARAC_FAMILY_2"/>
    <property type="match status" value="1"/>
</dbReference>
<dbReference type="InterPro" id="IPR029062">
    <property type="entry name" value="Class_I_gatase-like"/>
</dbReference>
<accession>A0A366D1K2</accession>
<dbReference type="Gene3D" id="1.10.10.60">
    <property type="entry name" value="Homeodomain-like"/>
    <property type="match status" value="2"/>
</dbReference>